<reference evidence="1 2" key="1">
    <citation type="submission" date="2020-03" db="EMBL/GenBank/DDBJ databases">
        <title>Salinimicrobium sp. nov, isolated from SCS.</title>
        <authorList>
            <person name="Cao W.R."/>
        </authorList>
    </citation>
    <scope>NUCLEOTIDE SEQUENCE [LARGE SCALE GENOMIC DNA]</scope>
    <source>
        <strain evidence="2">J15B91</strain>
    </source>
</reference>
<feature type="non-terminal residue" evidence="1">
    <location>
        <position position="1"/>
    </location>
</feature>
<evidence type="ECO:0000313" key="1">
    <source>
        <dbReference type="EMBL" id="NJW54440.1"/>
    </source>
</evidence>
<keyword evidence="2" id="KW-1185">Reference proteome</keyword>
<sequence length="204" mass="22187">PNVTASKVFEDYIKAIGGKEAVEKVNSVYMIAQANFQGQKMDLESKVTSSGKSSTEVGMGGNVMSRQIFNGATGFVAAQGQKIPYTEEQIIAAKAEAHPFPEMIADNAALEGVEDVDGKEAYAIKMDENTTNYYSKKTGLKVKQVKTVQQGPQTVTVPTTFSDYREVEGVKFPFTINQSMGPMVISFEVSEIKVNEGVVDTDFE</sequence>
<organism evidence="1 2">
    <name type="scientific">Salinimicrobium oceani</name>
    <dbReference type="NCBI Taxonomy" id="2722702"/>
    <lineage>
        <taxon>Bacteria</taxon>
        <taxon>Pseudomonadati</taxon>
        <taxon>Bacteroidota</taxon>
        <taxon>Flavobacteriia</taxon>
        <taxon>Flavobacteriales</taxon>
        <taxon>Flavobacteriaceae</taxon>
        <taxon>Salinimicrobium</taxon>
    </lineage>
</organism>
<dbReference type="EMBL" id="JAAVJR010000185">
    <property type="protein sequence ID" value="NJW54440.1"/>
    <property type="molecule type" value="Genomic_DNA"/>
</dbReference>
<accession>A0ABX1D1T3</accession>
<protein>
    <submittedName>
        <fullName evidence="1">Insulinase family protein</fullName>
    </submittedName>
</protein>
<comment type="caution">
    <text evidence="1">The sequence shown here is derived from an EMBL/GenBank/DDBJ whole genome shotgun (WGS) entry which is preliminary data.</text>
</comment>
<name>A0ABX1D1T3_9FLAO</name>
<proteinExistence type="predicted"/>
<dbReference type="Proteomes" id="UP000703674">
    <property type="component" value="Unassembled WGS sequence"/>
</dbReference>
<evidence type="ECO:0000313" key="2">
    <source>
        <dbReference type="Proteomes" id="UP000703674"/>
    </source>
</evidence>
<gene>
    <name evidence="1" type="ORF">HC175_16140</name>
</gene>